<dbReference type="Proteomes" id="UP000265419">
    <property type="component" value="Unassembled WGS sequence"/>
</dbReference>
<protein>
    <submittedName>
        <fullName evidence="2">Uncharacterized protein</fullName>
    </submittedName>
</protein>
<gene>
    <name evidence="2" type="ORF">DWB68_12625</name>
</gene>
<accession>A0A399J8Q8</accession>
<evidence type="ECO:0000313" key="3">
    <source>
        <dbReference type="Proteomes" id="UP000265419"/>
    </source>
</evidence>
<evidence type="ECO:0000313" key="2">
    <source>
        <dbReference type="EMBL" id="RII41460.1"/>
    </source>
</evidence>
<comment type="caution">
    <text evidence="2">The sequence shown here is derived from an EMBL/GenBank/DDBJ whole genome shotgun (WGS) entry which is preliminary data.</text>
</comment>
<organism evidence="2 3">
    <name type="scientific">Galactobacter valiniphilus</name>
    <dbReference type="NCBI Taxonomy" id="2676122"/>
    <lineage>
        <taxon>Bacteria</taxon>
        <taxon>Bacillati</taxon>
        <taxon>Actinomycetota</taxon>
        <taxon>Actinomycetes</taxon>
        <taxon>Micrococcales</taxon>
        <taxon>Micrococcaceae</taxon>
        <taxon>Galactobacter</taxon>
    </lineage>
</organism>
<feature type="region of interest" description="Disordered" evidence="1">
    <location>
        <begin position="268"/>
        <end position="291"/>
    </location>
</feature>
<dbReference type="EMBL" id="QQXK01000027">
    <property type="protein sequence ID" value="RII41460.1"/>
    <property type="molecule type" value="Genomic_DNA"/>
</dbReference>
<feature type="compositionally biased region" description="Acidic residues" evidence="1">
    <location>
        <begin position="274"/>
        <end position="285"/>
    </location>
</feature>
<dbReference type="AlphaFoldDB" id="A0A399J8Q8"/>
<sequence length="365" mass="40992">MSTASDYLRVPLTAFLRGEVFPPFEAEAAPVHAWGLFEAIDADGALTWAERMTEGAEVESVFAQLSGYLGDLARHDVWLEDDEDFAPVPAGELAEEEEQIELDARFEALRFIDLDPGLRLTGRYLFLLLMDHEPGTDSNAVLFDRGLNAYEVEGLLRVAQLRFTETLSWSDPEPETIVPAAPPARGTFGEMFGGWSFPTLEAGVRLTSAWAVTQIEYQDGNVDWVERRTQPLEDDRLAGILAWRVAHLEEYSVASWDDPDERPGFPSPFRLGEFEEPLEGEEPDYDPTRRDGPLSKRIARLECLALEPGMIPVRTFMVALGVDADGDPHTYLAYAARPAWNESLDYFSDFEELGLLRSCLRDLLR</sequence>
<dbReference type="RefSeq" id="WP_119425482.1">
    <property type="nucleotide sequence ID" value="NZ_QQXK01000027.1"/>
</dbReference>
<keyword evidence="3" id="KW-1185">Reference proteome</keyword>
<proteinExistence type="predicted"/>
<evidence type="ECO:0000256" key="1">
    <source>
        <dbReference type="SAM" id="MobiDB-lite"/>
    </source>
</evidence>
<name>A0A399J8Q8_9MICC</name>
<reference evidence="2 3" key="1">
    <citation type="submission" date="2018-07" db="EMBL/GenBank/DDBJ databases">
        <title>Arthrobacter sp. nov., isolated from raw cow's milk with high bacterial count.</title>
        <authorList>
            <person name="Hahne J."/>
            <person name="Isele D."/>
            <person name="Lipski A."/>
        </authorList>
    </citation>
    <scope>NUCLEOTIDE SEQUENCE [LARGE SCALE GENOMIC DNA]</scope>
    <source>
        <strain evidence="2 3">JZ R-35</strain>
    </source>
</reference>